<protein>
    <submittedName>
        <fullName evidence="1">Uncharacterized protein</fullName>
    </submittedName>
</protein>
<dbReference type="OrthoDB" id="7861641at2"/>
<organism evidence="1 2">
    <name type="scientific">Marinibacterium profundimaris</name>
    <dbReference type="NCBI Taxonomy" id="1679460"/>
    <lineage>
        <taxon>Bacteria</taxon>
        <taxon>Pseudomonadati</taxon>
        <taxon>Pseudomonadota</taxon>
        <taxon>Alphaproteobacteria</taxon>
        <taxon>Rhodobacterales</taxon>
        <taxon>Paracoccaceae</taxon>
        <taxon>Marinibacterium</taxon>
    </lineage>
</organism>
<gene>
    <name evidence="1" type="ORF">ATO3_22745</name>
</gene>
<dbReference type="EMBL" id="AQQR01000017">
    <property type="protein sequence ID" value="OWU69085.1"/>
    <property type="molecule type" value="Genomic_DNA"/>
</dbReference>
<evidence type="ECO:0000313" key="2">
    <source>
        <dbReference type="Proteomes" id="UP000215377"/>
    </source>
</evidence>
<dbReference type="RefSeq" id="WP_088652209.1">
    <property type="nucleotide sequence ID" value="NZ_AQQR01000017.1"/>
</dbReference>
<keyword evidence="2" id="KW-1185">Reference proteome</keyword>
<sequence length="59" mass="6785">MNIERVRRSVRARHDRLTVIVIDAVMAVSMHGPGKVFFQSMRMTVLSNHFCVLLKDAED</sequence>
<comment type="caution">
    <text evidence="1">The sequence shown here is derived from an EMBL/GenBank/DDBJ whole genome shotgun (WGS) entry which is preliminary data.</text>
</comment>
<reference evidence="1 2" key="1">
    <citation type="submission" date="2013-04" db="EMBL/GenBank/DDBJ databases">
        <title>Oceanicola sp. 22II1-22F33 Genome Sequencing.</title>
        <authorList>
            <person name="Lai Q."/>
            <person name="Li G."/>
            <person name="Shao Z."/>
        </authorList>
    </citation>
    <scope>NUCLEOTIDE SEQUENCE [LARGE SCALE GENOMIC DNA]</scope>
    <source>
        <strain evidence="1 2">22II1-22F33</strain>
    </source>
</reference>
<proteinExistence type="predicted"/>
<name>A0A225NCH7_9RHOB</name>
<dbReference type="AlphaFoldDB" id="A0A225NCH7"/>
<accession>A0A225NCH7</accession>
<evidence type="ECO:0000313" key="1">
    <source>
        <dbReference type="EMBL" id="OWU69085.1"/>
    </source>
</evidence>
<dbReference type="Proteomes" id="UP000215377">
    <property type="component" value="Unassembled WGS sequence"/>
</dbReference>